<dbReference type="Proteomes" id="UP001066276">
    <property type="component" value="Chromosome 6"/>
</dbReference>
<comment type="caution">
    <text evidence="2">The sequence shown here is derived from an EMBL/GenBank/DDBJ whole genome shotgun (WGS) entry which is preliminary data.</text>
</comment>
<sequence length="89" mass="10226">MHAAWCGHGSWEEEDAKEDYPGAEQDMKQARKTVTDMQRTRKDEFGIRNANGSLESCYGVAEYKYCIERITKALRSSIPVRRKLNENGI</sequence>
<evidence type="ECO:0000313" key="3">
    <source>
        <dbReference type="Proteomes" id="UP001066276"/>
    </source>
</evidence>
<protein>
    <submittedName>
        <fullName evidence="2">Uncharacterized protein</fullName>
    </submittedName>
</protein>
<keyword evidence="3" id="KW-1185">Reference proteome</keyword>
<evidence type="ECO:0000313" key="2">
    <source>
        <dbReference type="EMBL" id="KAJ1145460.1"/>
    </source>
</evidence>
<dbReference type="AlphaFoldDB" id="A0AAV7R4B7"/>
<accession>A0AAV7R4B7</accession>
<organism evidence="2 3">
    <name type="scientific">Pleurodeles waltl</name>
    <name type="common">Iberian ribbed newt</name>
    <dbReference type="NCBI Taxonomy" id="8319"/>
    <lineage>
        <taxon>Eukaryota</taxon>
        <taxon>Metazoa</taxon>
        <taxon>Chordata</taxon>
        <taxon>Craniata</taxon>
        <taxon>Vertebrata</taxon>
        <taxon>Euteleostomi</taxon>
        <taxon>Amphibia</taxon>
        <taxon>Batrachia</taxon>
        <taxon>Caudata</taxon>
        <taxon>Salamandroidea</taxon>
        <taxon>Salamandridae</taxon>
        <taxon>Pleurodelinae</taxon>
        <taxon>Pleurodeles</taxon>
    </lineage>
</organism>
<reference evidence="2" key="1">
    <citation type="journal article" date="2022" name="bioRxiv">
        <title>Sequencing and chromosome-scale assembly of the giantPleurodeles waltlgenome.</title>
        <authorList>
            <person name="Brown T."/>
            <person name="Elewa A."/>
            <person name="Iarovenko S."/>
            <person name="Subramanian E."/>
            <person name="Araus A.J."/>
            <person name="Petzold A."/>
            <person name="Susuki M."/>
            <person name="Suzuki K.-i.T."/>
            <person name="Hayashi T."/>
            <person name="Toyoda A."/>
            <person name="Oliveira C."/>
            <person name="Osipova E."/>
            <person name="Leigh N.D."/>
            <person name="Simon A."/>
            <person name="Yun M.H."/>
        </authorList>
    </citation>
    <scope>NUCLEOTIDE SEQUENCE</scope>
    <source>
        <strain evidence="2">20211129_DDA</strain>
        <tissue evidence="2">Liver</tissue>
    </source>
</reference>
<dbReference type="EMBL" id="JANPWB010000010">
    <property type="protein sequence ID" value="KAJ1145460.1"/>
    <property type="molecule type" value="Genomic_DNA"/>
</dbReference>
<gene>
    <name evidence="2" type="ORF">NDU88_011746</name>
</gene>
<evidence type="ECO:0000256" key="1">
    <source>
        <dbReference type="SAM" id="MobiDB-lite"/>
    </source>
</evidence>
<name>A0AAV7R4B7_PLEWA</name>
<feature type="region of interest" description="Disordered" evidence="1">
    <location>
        <begin position="1"/>
        <end position="39"/>
    </location>
</feature>
<proteinExistence type="predicted"/>